<organism evidence="7 8">
    <name type="scientific">Corynebacterium ammoniagenes DSM 20306</name>
    <dbReference type="NCBI Taxonomy" id="649754"/>
    <lineage>
        <taxon>Bacteria</taxon>
        <taxon>Bacillati</taxon>
        <taxon>Actinomycetota</taxon>
        <taxon>Actinomycetes</taxon>
        <taxon>Mycobacteriales</taxon>
        <taxon>Corynebacteriaceae</taxon>
        <taxon>Corynebacterium</taxon>
    </lineage>
</organism>
<dbReference type="InterPro" id="IPR029058">
    <property type="entry name" value="AB_hydrolase_fold"/>
</dbReference>
<evidence type="ECO:0000256" key="4">
    <source>
        <dbReference type="ARBA" id="ARBA00023157"/>
    </source>
</evidence>
<feature type="region of interest" description="Disordered" evidence="5">
    <location>
        <begin position="41"/>
        <end position="62"/>
    </location>
</feature>
<evidence type="ECO:0000256" key="1">
    <source>
        <dbReference type="ARBA" id="ARBA00007534"/>
    </source>
</evidence>
<dbReference type="RefSeq" id="WP_003848839.1">
    <property type="nucleotide sequence ID" value="NZ_CP009244.1"/>
</dbReference>
<evidence type="ECO:0000256" key="5">
    <source>
        <dbReference type="SAM" id="MobiDB-lite"/>
    </source>
</evidence>
<dbReference type="Pfam" id="PF01083">
    <property type="entry name" value="Cutinase"/>
    <property type="match status" value="1"/>
</dbReference>
<keyword evidence="8" id="KW-1185">Reference proteome</keyword>
<gene>
    <name evidence="7" type="ORF">HMPREF0281_02134</name>
</gene>
<feature type="signal peptide" evidence="6">
    <location>
        <begin position="1"/>
        <end position="22"/>
    </location>
</feature>
<evidence type="ECO:0000313" key="7">
    <source>
        <dbReference type="EMBL" id="EFG80767.1"/>
    </source>
</evidence>
<evidence type="ECO:0000256" key="6">
    <source>
        <dbReference type="SAM" id="SignalP"/>
    </source>
</evidence>
<dbReference type="Gene3D" id="3.40.50.1820">
    <property type="entry name" value="alpha/beta hydrolase"/>
    <property type="match status" value="1"/>
</dbReference>
<reference evidence="7 8" key="1">
    <citation type="submission" date="2010-04" db="EMBL/GenBank/DDBJ databases">
        <authorList>
            <person name="Weinstock G."/>
            <person name="Sodergren E."/>
            <person name="Clifton S."/>
            <person name="Fulton L."/>
            <person name="Fulton B."/>
            <person name="Courtney L."/>
            <person name="Fronick C."/>
            <person name="Harrison M."/>
            <person name="Strong C."/>
            <person name="Farmer C."/>
            <person name="Delahaunty K."/>
            <person name="Markovic C."/>
            <person name="Hall O."/>
            <person name="Minx P."/>
            <person name="Tomlinson C."/>
            <person name="Mitreva M."/>
            <person name="Hou S."/>
            <person name="Wollam A."/>
            <person name="Pepin K.H."/>
            <person name="Johnson M."/>
            <person name="Bhonagiri V."/>
            <person name="Zhang X."/>
            <person name="Suruliraj S."/>
            <person name="Warren W."/>
            <person name="Chinwalla A."/>
            <person name="Mardis E.R."/>
            <person name="Wilson R.K."/>
        </authorList>
    </citation>
    <scope>NUCLEOTIDE SEQUENCE [LARGE SCALE GENOMIC DNA]</scope>
    <source>
        <strain evidence="7 8">DSM 20306</strain>
    </source>
</reference>
<sequence>MRVFGVIAGFVLAGLAPVTAHAASFDETCPNTVVLAARGSDQNEENGEYFGPQRYSENAEPSNGYEGPNFTALFHQVEQRHPGTMDSVYVLALEEDAYPANMDLPPLAEEGENIGPIEMVQRAVGIVQQYPLGELLHSVTFGAIDSLRAGVNNAPTVVEDYEATTGCSPRYVVAGYSQGALVTTSVEKYLADTGRLEGAITIGNPLHKYSQVMERAALPEDKRVDYCLSGDFVCDFSLEAANDALSNKAERHASYFLNEPTAQDIQVIDAVAGLLNTAG</sequence>
<dbReference type="SUPFAM" id="SSF53474">
    <property type="entry name" value="alpha/beta-Hydrolases"/>
    <property type="match status" value="1"/>
</dbReference>
<dbReference type="PANTHER" id="PTHR33630">
    <property type="entry name" value="CUTINASE RV1984C-RELATED-RELATED"/>
    <property type="match status" value="1"/>
</dbReference>
<dbReference type="InterPro" id="IPR000675">
    <property type="entry name" value="Cutinase/axe"/>
</dbReference>
<accession>A0ABP2IIL8</accession>
<keyword evidence="4" id="KW-1015">Disulfide bond</keyword>
<name>A0ABP2IIL8_CORAM</name>
<dbReference type="SMART" id="SM01110">
    <property type="entry name" value="Cutinase"/>
    <property type="match status" value="1"/>
</dbReference>
<evidence type="ECO:0000313" key="8">
    <source>
        <dbReference type="Proteomes" id="UP000006015"/>
    </source>
</evidence>
<proteinExistence type="inferred from homology"/>
<evidence type="ECO:0000256" key="2">
    <source>
        <dbReference type="ARBA" id="ARBA00022487"/>
    </source>
</evidence>
<feature type="chain" id="PRO_5045942795" description="Cutinase" evidence="6">
    <location>
        <begin position="23"/>
        <end position="279"/>
    </location>
</feature>
<keyword evidence="3" id="KW-0378">Hydrolase</keyword>
<protein>
    <recommendedName>
        <fullName evidence="9">Cutinase</fullName>
    </recommendedName>
</protein>
<evidence type="ECO:0000256" key="3">
    <source>
        <dbReference type="ARBA" id="ARBA00022801"/>
    </source>
</evidence>
<dbReference type="Proteomes" id="UP000006015">
    <property type="component" value="Unassembled WGS sequence"/>
</dbReference>
<dbReference type="PANTHER" id="PTHR33630:SF9">
    <property type="entry name" value="CUTINASE 4"/>
    <property type="match status" value="1"/>
</dbReference>
<evidence type="ECO:0008006" key="9">
    <source>
        <dbReference type="Google" id="ProtNLM"/>
    </source>
</evidence>
<keyword evidence="6" id="KW-0732">Signal</keyword>
<comment type="similarity">
    <text evidence="1">Belongs to the cutinase family.</text>
</comment>
<comment type="caution">
    <text evidence="7">The sequence shown here is derived from an EMBL/GenBank/DDBJ whole genome shotgun (WGS) entry which is preliminary data.</text>
</comment>
<keyword evidence="2" id="KW-0719">Serine esterase</keyword>
<dbReference type="EMBL" id="ADNS01000027">
    <property type="protein sequence ID" value="EFG80767.1"/>
    <property type="molecule type" value="Genomic_DNA"/>
</dbReference>